<gene>
    <name evidence="2" type="ORF">IAB98_03230</name>
</gene>
<sequence length="173" mass="18237">MARKIAESGAFVALAMVLSYVETLIPINFGIPGMKLGLANLAVVTALYLLGASQALEISVVRIVLMAFIFGNLAAMAYSLTGGLLSFAAMALLYRRESLSPLGVSAVGGAMHNLGQLLAAAAVVENLQVFYYLPILLAAGTVTGVLLGIGAGRLLPALRRNRRESWKERETNS</sequence>
<dbReference type="Pfam" id="PF07456">
    <property type="entry name" value="Hpre_diP_synt_I"/>
    <property type="match status" value="1"/>
</dbReference>
<feature type="transmembrane region" description="Helical" evidence="1">
    <location>
        <begin position="63"/>
        <end position="94"/>
    </location>
</feature>
<proteinExistence type="predicted"/>
<dbReference type="Gene3D" id="1.10.1760.20">
    <property type="match status" value="1"/>
</dbReference>
<protein>
    <submittedName>
        <fullName evidence="2">Gx transporter family protein</fullName>
    </submittedName>
</protein>
<dbReference type="AlphaFoldDB" id="A0A9D1EI56"/>
<evidence type="ECO:0000313" key="3">
    <source>
        <dbReference type="Proteomes" id="UP000886841"/>
    </source>
</evidence>
<keyword evidence="1" id="KW-0472">Membrane</keyword>
<evidence type="ECO:0000256" key="1">
    <source>
        <dbReference type="SAM" id="Phobius"/>
    </source>
</evidence>
<dbReference type="Proteomes" id="UP000886841">
    <property type="component" value="Unassembled WGS sequence"/>
</dbReference>
<reference evidence="2" key="1">
    <citation type="submission" date="2020-10" db="EMBL/GenBank/DDBJ databases">
        <authorList>
            <person name="Gilroy R."/>
        </authorList>
    </citation>
    <scope>NUCLEOTIDE SEQUENCE</scope>
    <source>
        <strain evidence="2">ChiSxjej1B13-7041</strain>
    </source>
</reference>
<dbReference type="PIRSF" id="PIRSF027391">
    <property type="entry name" value="Hpre_diP_synt_I"/>
    <property type="match status" value="1"/>
</dbReference>
<dbReference type="InterPro" id="IPR014535">
    <property type="entry name" value="Hpre_diP_synt_I"/>
</dbReference>
<comment type="caution">
    <text evidence="2">The sequence shown here is derived from an EMBL/GenBank/DDBJ whole genome shotgun (WGS) entry which is preliminary data.</text>
</comment>
<accession>A0A9D1EI56</accession>
<evidence type="ECO:0000313" key="2">
    <source>
        <dbReference type="EMBL" id="HIR92420.1"/>
    </source>
</evidence>
<dbReference type="EMBL" id="DVHU01000026">
    <property type="protein sequence ID" value="HIR92420.1"/>
    <property type="molecule type" value="Genomic_DNA"/>
</dbReference>
<feature type="transmembrane region" description="Helical" evidence="1">
    <location>
        <begin position="131"/>
        <end position="155"/>
    </location>
</feature>
<reference evidence="2" key="2">
    <citation type="journal article" date="2021" name="PeerJ">
        <title>Extensive microbial diversity within the chicken gut microbiome revealed by metagenomics and culture.</title>
        <authorList>
            <person name="Gilroy R."/>
            <person name="Ravi A."/>
            <person name="Getino M."/>
            <person name="Pursley I."/>
            <person name="Horton D.L."/>
            <person name="Alikhan N.F."/>
            <person name="Baker D."/>
            <person name="Gharbi K."/>
            <person name="Hall N."/>
            <person name="Watson M."/>
            <person name="Adriaenssens E.M."/>
            <person name="Foster-Nyarko E."/>
            <person name="Jarju S."/>
            <person name="Secka A."/>
            <person name="Antonio M."/>
            <person name="Oren A."/>
            <person name="Chaudhuri R.R."/>
            <person name="La Ragione R."/>
            <person name="Hildebrand F."/>
            <person name="Pallen M.J."/>
        </authorList>
    </citation>
    <scope>NUCLEOTIDE SEQUENCE</scope>
    <source>
        <strain evidence="2">ChiSxjej1B13-7041</strain>
    </source>
</reference>
<organism evidence="2 3">
    <name type="scientific">Candidatus Egerieimonas intestinavium</name>
    <dbReference type="NCBI Taxonomy" id="2840777"/>
    <lineage>
        <taxon>Bacteria</taxon>
        <taxon>Bacillati</taxon>
        <taxon>Bacillota</taxon>
        <taxon>Clostridia</taxon>
        <taxon>Lachnospirales</taxon>
        <taxon>Lachnospiraceae</taxon>
        <taxon>Lachnospiraceae incertae sedis</taxon>
        <taxon>Candidatus Egerieimonas</taxon>
    </lineage>
</organism>
<keyword evidence="1" id="KW-1133">Transmembrane helix</keyword>
<name>A0A9D1EI56_9FIRM</name>
<keyword evidence="1" id="KW-0812">Transmembrane</keyword>
<dbReference type="InterPro" id="IPR010898">
    <property type="entry name" value="Hpre_diP_synth_I"/>
</dbReference>